<proteinExistence type="predicted"/>
<dbReference type="InterPro" id="IPR052218">
    <property type="entry name" value="Preflagellin_Peptidase"/>
</dbReference>
<evidence type="ECO:0000256" key="2">
    <source>
        <dbReference type="ARBA" id="ARBA00022475"/>
    </source>
</evidence>
<feature type="transmembrane region" description="Helical" evidence="6">
    <location>
        <begin position="130"/>
        <end position="162"/>
    </location>
</feature>
<dbReference type="PANTHER" id="PTHR36506">
    <property type="entry name" value="PREFLAGELLIN PEPTIDASE"/>
    <property type="match status" value="1"/>
</dbReference>
<gene>
    <name evidence="8" type="ORF">WM40_17815</name>
</gene>
<reference evidence="8 9" key="1">
    <citation type="submission" date="2015-03" db="EMBL/GenBank/DDBJ databases">
        <title>Draft Genome Sequence of Burkholderia andropogonis type strain ICMP2807, isolated from Sorghum bicolor.</title>
        <authorList>
            <person name="Lopes-Santos L."/>
            <person name="Castro D.B."/>
            <person name="Ottoboni L.M."/>
            <person name="Park D."/>
            <person name="Weirc B.S."/>
            <person name="Destefano S.A."/>
        </authorList>
    </citation>
    <scope>NUCLEOTIDE SEQUENCE [LARGE SCALE GENOMIC DNA]</scope>
    <source>
        <strain evidence="8 9">ICMP2807</strain>
    </source>
</reference>
<comment type="subcellular location">
    <subcellularLocation>
        <location evidence="1">Cell membrane</location>
        <topology evidence="1">Multi-pass membrane protein</topology>
    </subcellularLocation>
</comment>
<dbReference type="Proteomes" id="UP000033618">
    <property type="component" value="Unassembled WGS sequence"/>
</dbReference>
<feature type="transmembrane region" description="Helical" evidence="6">
    <location>
        <begin position="29"/>
        <end position="47"/>
    </location>
</feature>
<dbReference type="STRING" id="28092.WM40_17815"/>
<dbReference type="PANTHER" id="PTHR36506:SF1">
    <property type="entry name" value="PREFLAGELLIN PEPTIDASE"/>
    <property type="match status" value="1"/>
</dbReference>
<evidence type="ECO:0000256" key="3">
    <source>
        <dbReference type="ARBA" id="ARBA00022692"/>
    </source>
</evidence>
<sequence length="178" mass="18804">MQLVSSGLRVFVLAGLLWLAVSDVRYRRLANAWVVAIGAAFLIFAALQQLGWHAFGMHLLSGGVALLIGLALFALRVLGGGDAKLLSVLFLWSGPLLAAPMLTVISLTGTVVGILSFATRRLEPGKGSGVVRVLALFSAVRGVPYGVAIASGGSCMVLWPWILPGLMPLLMTQQYPLH</sequence>
<dbReference type="PATRIC" id="fig|28092.6.peg.4188"/>
<dbReference type="GO" id="GO:0005886">
    <property type="term" value="C:plasma membrane"/>
    <property type="evidence" value="ECO:0007669"/>
    <property type="project" value="UniProtKB-SubCell"/>
</dbReference>
<keyword evidence="5 6" id="KW-0472">Membrane</keyword>
<evidence type="ECO:0000256" key="4">
    <source>
        <dbReference type="ARBA" id="ARBA00022989"/>
    </source>
</evidence>
<evidence type="ECO:0000256" key="1">
    <source>
        <dbReference type="ARBA" id="ARBA00004651"/>
    </source>
</evidence>
<keyword evidence="3 6" id="KW-0812">Transmembrane</keyword>
<keyword evidence="9" id="KW-1185">Reference proteome</keyword>
<evidence type="ECO:0000313" key="9">
    <source>
        <dbReference type="Proteomes" id="UP000033618"/>
    </source>
</evidence>
<evidence type="ECO:0000256" key="6">
    <source>
        <dbReference type="SAM" id="Phobius"/>
    </source>
</evidence>
<evidence type="ECO:0000313" key="8">
    <source>
        <dbReference type="EMBL" id="KKB62366.1"/>
    </source>
</evidence>
<dbReference type="InterPro" id="IPR000045">
    <property type="entry name" value="Prepilin_IV_endopep_pep"/>
</dbReference>
<feature type="transmembrane region" description="Helical" evidence="6">
    <location>
        <begin position="59"/>
        <end position="78"/>
    </location>
</feature>
<comment type="caution">
    <text evidence="8">The sequence shown here is derived from an EMBL/GenBank/DDBJ whole genome shotgun (WGS) entry which is preliminary data.</text>
</comment>
<organism evidence="8 9">
    <name type="scientific">Robbsia andropogonis</name>
    <dbReference type="NCBI Taxonomy" id="28092"/>
    <lineage>
        <taxon>Bacteria</taxon>
        <taxon>Pseudomonadati</taxon>
        <taxon>Pseudomonadota</taxon>
        <taxon>Betaproteobacteria</taxon>
        <taxon>Burkholderiales</taxon>
        <taxon>Burkholderiaceae</taxon>
        <taxon>Robbsia</taxon>
    </lineage>
</organism>
<evidence type="ECO:0000256" key="5">
    <source>
        <dbReference type="ARBA" id="ARBA00023136"/>
    </source>
</evidence>
<name>A0A0F5JWY0_9BURK</name>
<dbReference type="GO" id="GO:0004190">
    <property type="term" value="F:aspartic-type endopeptidase activity"/>
    <property type="evidence" value="ECO:0007669"/>
    <property type="project" value="InterPro"/>
</dbReference>
<keyword evidence="2" id="KW-1003">Cell membrane</keyword>
<dbReference type="EMBL" id="LAQU01000021">
    <property type="protein sequence ID" value="KKB62366.1"/>
    <property type="molecule type" value="Genomic_DNA"/>
</dbReference>
<dbReference type="AlphaFoldDB" id="A0A0F5JWY0"/>
<dbReference type="Pfam" id="PF01478">
    <property type="entry name" value="Peptidase_A24"/>
    <property type="match status" value="1"/>
</dbReference>
<feature type="domain" description="Prepilin type IV endopeptidase peptidase" evidence="7">
    <location>
        <begin position="11"/>
        <end position="114"/>
    </location>
</feature>
<keyword evidence="4 6" id="KW-1133">Transmembrane helix</keyword>
<dbReference type="Gene3D" id="1.20.120.1220">
    <property type="match status" value="1"/>
</dbReference>
<accession>A0A0F5JWY0</accession>
<protein>
    <recommendedName>
        <fullName evidence="7">Prepilin type IV endopeptidase peptidase domain-containing protein</fullName>
    </recommendedName>
</protein>
<evidence type="ECO:0000259" key="7">
    <source>
        <dbReference type="Pfam" id="PF01478"/>
    </source>
</evidence>